<dbReference type="InterPro" id="IPR004815">
    <property type="entry name" value="Lon_bac/euk-typ"/>
</dbReference>
<dbReference type="GO" id="GO:0005524">
    <property type="term" value="F:ATP binding"/>
    <property type="evidence" value="ECO:0007669"/>
    <property type="project" value="UniProtKB-UniRule"/>
</dbReference>
<dbReference type="SMART" id="SM00382">
    <property type="entry name" value="AAA"/>
    <property type="match status" value="1"/>
</dbReference>
<feature type="compositionally biased region" description="Low complexity" evidence="14">
    <location>
        <begin position="159"/>
        <end position="172"/>
    </location>
</feature>
<dbReference type="SUPFAM" id="SSF52540">
    <property type="entry name" value="P-loop containing nucleoside triphosphate hydrolases"/>
    <property type="match status" value="1"/>
</dbReference>
<dbReference type="EMBL" id="ML739411">
    <property type="protein sequence ID" value="KAE8348726.1"/>
    <property type="molecule type" value="Genomic_DNA"/>
</dbReference>
<feature type="compositionally biased region" description="Basic and acidic residues" evidence="14">
    <location>
        <begin position="74"/>
        <end position="99"/>
    </location>
</feature>
<dbReference type="PROSITE" id="PS01046">
    <property type="entry name" value="LON_SER"/>
    <property type="match status" value="1"/>
</dbReference>
<dbReference type="SUPFAM" id="SSF88697">
    <property type="entry name" value="PUA domain-like"/>
    <property type="match status" value="1"/>
</dbReference>
<evidence type="ECO:0000256" key="5">
    <source>
        <dbReference type="ARBA" id="ARBA00022825"/>
    </source>
</evidence>
<dbReference type="PROSITE" id="PS51786">
    <property type="entry name" value="LON_PROTEOLYTIC"/>
    <property type="match status" value="1"/>
</dbReference>
<dbReference type="PANTHER" id="PTHR43718:SF2">
    <property type="entry name" value="LON PROTEASE HOMOLOG, MITOCHONDRIAL"/>
    <property type="match status" value="1"/>
</dbReference>
<dbReference type="Gene3D" id="3.40.50.300">
    <property type="entry name" value="P-loop containing nucleotide triphosphate hydrolases"/>
    <property type="match status" value="1"/>
</dbReference>
<dbReference type="FunFam" id="3.30.230.10:FF:000015">
    <property type="entry name" value="Lon protease homolog, mitochondrial"/>
    <property type="match status" value="1"/>
</dbReference>
<feature type="compositionally biased region" description="Basic and acidic residues" evidence="14">
    <location>
        <begin position="832"/>
        <end position="845"/>
    </location>
</feature>
<dbReference type="PANTHER" id="PTHR43718">
    <property type="entry name" value="LON PROTEASE"/>
    <property type="match status" value="1"/>
</dbReference>
<dbReference type="InterPro" id="IPR015947">
    <property type="entry name" value="PUA-like_sf"/>
</dbReference>
<dbReference type="GO" id="GO:0016887">
    <property type="term" value="F:ATP hydrolysis activity"/>
    <property type="evidence" value="ECO:0007669"/>
    <property type="project" value="UniProtKB-UniRule"/>
</dbReference>
<feature type="compositionally biased region" description="Basic and acidic residues" evidence="14">
    <location>
        <begin position="179"/>
        <end position="193"/>
    </location>
</feature>
<evidence type="ECO:0000256" key="7">
    <source>
        <dbReference type="ARBA" id="ARBA00022946"/>
    </source>
</evidence>
<evidence type="ECO:0000256" key="12">
    <source>
        <dbReference type="PROSITE-ProRule" id="PRU01122"/>
    </source>
</evidence>
<dbReference type="Pfam" id="PF22667">
    <property type="entry name" value="Lon_lid"/>
    <property type="match status" value="1"/>
</dbReference>
<feature type="compositionally biased region" description="Basic and acidic residues" evidence="14">
    <location>
        <begin position="314"/>
        <end position="323"/>
    </location>
</feature>
<dbReference type="AlphaFoldDB" id="A0A5N6YVR4"/>
<feature type="compositionally biased region" description="Low complexity" evidence="14">
    <location>
        <begin position="48"/>
        <end position="58"/>
    </location>
</feature>
<dbReference type="Gene3D" id="1.20.58.1480">
    <property type="match status" value="1"/>
</dbReference>
<evidence type="ECO:0000256" key="10">
    <source>
        <dbReference type="ARBA" id="ARBA00050665"/>
    </source>
</evidence>
<dbReference type="GO" id="GO:0141164">
    <property type="term" value="P:mitochondrial protein quality control"/>
    <property type="evidence" value="ECO:0007669"/>
    <property type="project" value="UniProtKB-ARBA"/>
</dbReference>
<dbReference type="FunFam" id="1.20.58.1480:FF:000003">
    <property type="entry name" value="Lon protease homolog, mitochondrial"/>
    <property type="match status" value="1"/>
</dbReference>
<organism evidence="17 18">
    <name type="scientific">Aspergillus coremiiformis</name>
    <dbReference type="NCBI Taxonomy" id="138285"/>
    <lineage>
        <taxon>Eukaryota</taxon>
        <taxon>Fungi</taxon>
        <taxon>Dikarya</taxon>
        <taxon>Ascomycota</taxon>
        <taxon>Pezizomycotina</taxon>
        <taxon>Eurotiomycetes</taxon>
        <taxon>Eurotiomycetidae</taxon>
        <taxon>Eurotiales</taxon>
        <taxon>Aspergillaceae</taxon>
        <taxon>Aspergillus</taxon>
        <taxon>Aspergillus subgen. Circumdati</taxon>
    </lineage>
</organism>
<feature type="binding site" evidence="11">
    <location>
        <begin position="610"/>
        <end position="617"/>
    </location>
    <ligand>
        <name>ATP</name>
        <dbReference type="ChEBI" id="CHEBI:30616"/>
    </ligand>
</feature>
<comment type="catalytic activity">
    <reaction evidence="10 11">
        <text>Hydrolysis of proteins in presence of ATP.</text>
        <dbReference type="EC" id="3.4.21.53"/>
    </reaction>
</comment>
<gene>
    <name evidence="11" type="primary">PIM1</name>
    <name evidence="17" type="ORF">BDV28DRAFT_79243</name>
</gene>
<dbReference type="GO" id="GO:0070407">
    <property type="term" value="P:oxidation-dependent protein catabolic process"/>
    <property type="evidence" value="ECO:0007669"/>
    <property type="project" value="UniProtKB-UniRule"/>
</dbReference>
<dbReference type="InterPro" id="IPR027417">
    <property type="entry name" value="P-loop_NTPase"/>
</dbReference>
<name>A0A5N6YVR4_9EURO</name>
<dbReference type="EC" id="3.4.21.53" evidence="11"/>
<comment type="similarity">
    <text evidence="11 12 13">Belongs to the peptidase S16 family.</text>
</comment>
<dbReference type="GO" id="GO:0004252">
    <property type="term" value="F:serine-type endopeptidase activity"/>
    <property type="evidence" value="ECO:0007669"/>
    <property type="project" value="UniProtKB-UniRule"/>
</dbReference>
<dbReference type="InterPro" id="IPR003959">
    <property type="entry name" value="ATPase_AAA_core"/>
</dbReference>
<feature type="domain" description="Lon N-terminal" evidence="16">
    <location>
        <begin position="205"/>
        <end position="457"/>
    </location>
</feature>
<feature type="active site" evidence="11 12">
    <location>
        <position position="992"/>
    </location>
</feature>
<dbReference type="InterPro" id="IPR003111">
    <property type="entry name" value="Lon_prtase_N"/>
</dbReference>
<dbReference type="FunFam" id="3.40.50.300:FF:000021">
    <property type="entry name" value="Lon protease homolog"/>
    <property type="match status" value="1"/>
</dbReference>
<dbReference type="Proteomes" id="UP000327118">
    <property type="component" value="Unassembled WGS sequence"/>
</dbReference>
<dbReference type="FunFam" id="1.10.8.60:FF:000113">
    <property type="entry name" value="Lon protease homolog, mitochondrial"/>
    <property type="match status" value="1"/>
</dbReference>
<evidence type="ECO:0000313" key="18">
    <source>
        <dbReference type="Proteomes" id="UP000327118"/>
    </source>
</evidence>
<dbReference type="InterPro" id="IPR008269">
    <property type="entry name" value="Lon_proteolytic"/>
</dbReference>
<dbReference type="Gene3D" id="1.10.8.60">
    <property type="match status" value="1"/>
</dbReference>
<evidence type="ECO:0000259" key="16">
    <source>
        <dbReference type="PROSITE" id="PS51787"/>
    </source>
</evidence>
<protein>
    <recommendedName>
        <fullName evidence="11">Lon protease homolog, mitochondrial</fullName>
        <ecNumber evidence="11">3.4.21.53</ecNumber>
    </recommendedName>
</protein>
<dbReference type="Gene3D" id="3.30.230.10">
    <property type="match status" value="1"/>
</dbReference>
<dbReference type="InterPro" id="IPR008268">
    <property type="entry name" value="Peptidase_S16_AS"/>
</dbReference>
<evidence type="ECO:0000313" key="17">
    <source>
        <dbReference type="EMBL" id="KAE8348726.1"/>
    </source>
</evidence>
<feature type="region of interest" description="Disordered" evidence="14">
    <location>
        <begin position="832"/>
        <end position="864"/>
    </location>
</feature>
<evidence type="ECO:0000256" key="11">
    <source>
        <dbReference type="HAMAP-Rule" id="MF_03120"/>
    </source>
</evidence>
<dbReference type="InterPro" id="IPR014721">
    <property type="entry name" value="Ribsml_uS5_D2-typ_fold_subgr"/>
</dbReference>
<dbReference type="InterPro" id="IPR027503">
    <property type="entry name" value="Lonm_euk"/>
</dbReference>
<comment type="subcellular location">
    <subcellularLocation>
        <location evidence="1 11">Mitochondrion matrix</location>
    </subcellularLocation>
</comment>
<feature type="active site" evidence="11 12">
    <location>
        <position position="1035"/>
    </location>
</feature>
<keyword evidence="6 11" id="KW-0067">ATP-binding</keyword>
<keyword evidence="4 11" id="KW-0378">Hydrolase</keyword>
<dbReference type="PRINTS" id="PR00830">
    <property type="entry name" value="ENDOLAPTASE"/>
</dbReference>
<dbReference type="InterPro" id="IPR054594">
    <property type="entry name" value="Lon_lid"/>
</dbReference>
<evidence type="ECO:0000256" key="3">
    <source>
        <dbReference type="ARBA" id="ARBA00022741"/>
    </source>
</evidence>
<sequence length="1116" mass="122958">MLRGQALPWRAALHQTPRPLIVRPLLASPRFNASARSILISSRLSRALPPSRTFSSSSIRRREKPPPGDENEDPDYKEQKEKTDEKDGERTPEPRRKVADQSGKYGSSTETGAPTSGSTKRREKQATDKEHRGLEDDTKKNNSVAEGKGNFNDPPSPIPVSGGSSDSKPSGANNGGNEDGGKKGKKGSGEKALQKPTVPEVYPQVMAIPIAKRPLFPGFYKAITIRDPNVAMAIQDMMKRGQPYVGAFLFKDENADGDVIENLDDVYDVGVFAQITAAYPLRGESSGVTAVLYPHRRIKVSSLLPPSDSTRTPTAEDKPAEKRGDIVASFEEGTQELAPKDHYEPTSFLRKYPVSLVNVENLAEEPYDKKSAIIRAVTSEIVNVCKEIASLNPLFRDQISAFYTDQFPGNLSDEPARLADFAAAVSAGELQEMQEVLEIMNIEERLPKALVVLKKELMNAQLQSKISKDVEAKIQKRQREYWLMEQMKGIKRELGIESDGKDKLVEKFKEKAEKLAMPEAVKKVFDEEINKLAHLEPAASEFNVTRNYLDWLTQIPWGQKSVENFGIQNATSVLDEDHYGLKDVKDRILEFIAVGKLRGTVEGKILCLVGPPGVGKTSIGKSIARALNRQYYRFSVGGLTDVAEIKGHRRTYVGALPGRIIQALKKCQTENPLILIDEVDKIGRGHQGDPSSALLELLDPEQNSSFLDHYMDVPVDLSKVLFVCTANVTDTIPRPLLDRMELIELSGYVADEKMAIAQRYLAPAARELTGLKDADVTLKEEAIEELIKSYCRESGVRNLKKQIEKVYRKAAFKIVSDLGEDVLAEAKALTDEGKAAQEEAKKENETSDSVHASIESEKATTETPRVALKVPESVHLSIGKDSLTDYVGPPVFTSDRLYETFPPGVTMGLAWTSMGGTALYVESILENALTPESRPGIEITGNLQNVMKESSHIAYSFAKSVLAKQFPENKFFEKAKLHMHCPEGAVPKDGPSAGITMASSLLSLALNHPLDPAIAMTGELTVTGKVLRIGGLREKTVAARRAGATKVIFPADNMSDWLELPENIKEGLEGHAVGWYSEVFDILFASLDKNTANHIWQKALTKTSKNKSTTDHEDDD</sequence>
<evidence type="ECO:0000256" key="6">
    <source>
        <dbReference type="ARBA" id="ARBA00022840"/>
    </source>
</evidence>
<dbReference type="NCBIfam" id="TIGR00763">
    <property type="entry name" value="lon"/>
    <property type="match status" value="1"/>
</dbReference>
<comment type="subunit">
    <text evidence="11">Homohexamer or homoheptamer. Organized in a ring with a central cavity.</text>
</comment>
<feature type="compositionally biased region" description="Basic and acidic residues" evidence="14">
    <location>
        <begin position="124"/>
        <end position="140"/>
    </location>
</feature>
<dbReference type="Pfam" id="PF00004">
    <property type="entry name" value="AAA"/>
    <property type="match status" value="1"/>
</dbReference>
<comment type="function">
    <text evidence="11">ATP-dependent serine protease that mediates the selective degradation of misfolded, unassembled or oxidatively damaged polypeptides as well as certain short-lived regulatory proteins in the mitochondrial matrix. May also have a chaperone function in the assembly of inner membrane protein complexes. Participates in the regulation of mitochondrial gene expression and in the maintenance of the integrity of the mitochondrial genome. Binds to mitochondrial DNA in a site-specific manner.</text>
</comment>
<feature type="domain" description="Lon proteolytic" evidence="15">
    <location>
        <begin position="900"/>
        <end position="1086"/>
    </location>
</feature>
<evidence type="ECO:0000256" key="8">
    <source>
        <dbReference type="ARBA" id="ARBA00023125"/>
    </source>
</evidence>
<dbReference type="InterPro" id="IPR046336">
    <property type="entry name" value="Lon_prtase_N_sf"/>
</dbReference>
<keyword evidence="3 11" id="KW-0547">Nucleotide-binding</keyword>
<keyword evidence="5 11" id="KW-0720">Serine protease</keyword>
<dbReference type="InterPro" id="IPR003593">
    <property type="entry name" value="AAA+_ATPase"/>
</dbReference>
<dbReference type="OrthoDB" id="2411602at2759"/>
<dbReference type="SMART" id="SM00464">
    <property type="entry name" value="LON"/>
    <property type="match status" value="1"/>
</dbReference>
<dbReference type="PROSITE" id="PS51787">
    <property type="entry name" value="LON_N"/>
    <property type="match status" value="1"/>
</dbReference>
<dbReference type="Pfam" id="PF05362">
    <property type="entry name" value="Lon_C"/>
    <property type="match status" value="1"/>
</dbReference>
<dbReference type="HAMAP" id="MF_03120">
    <property type="entry name" value="lonm_euk"/>
    <property type="match status" value="1"/>
</dbReference>
<feature type="region of interest" description="Disordered" evidence="14">
    <location>
        <begin position="48"/>
        <end position="196"/>
    </location>
</feature>
<dbReference type="FunFam" id="2.30.130.40:FF:000006">
    <property type="entry name" value="Lon protease homolog, mitochondrial"/>
    <property type="match status" value="1"/>
</dbReference>
<keyword evidence="18" id="KW-1185">Reference proteome</keyword>
<dbReference type="GO" id="GO:0034599">
    <property type="term" value="P:cellular response to oxidative stress"/>
    <property type="evidence" value="ECO:0007669"/>
    <property type="project" value="UniProtKB-UniRule"/>
</dbReference>
<dbReference type="GO" id="GO:0007005">
    <property type="term" value="P:mitochondrion organization"/>
    <property type="evidence" value="ECO:0007669"/>
    <property type="project" value="TreeGrafter"/>
</dbReference>
<keyword evidence="7" id="KW-0809">Transit peptide</keyword>
<evidence type="ECO:0000259" key="15">
    <source>
        <dbReference type="PROSITE" id="PS51786"/>
    </source>
</evidence>
<dbReference type="GO" id="GO:0004176">
    <property type="term" value="F:ATP-dependent peptidase activity"/>
    <property type="evidence" value="ECO:0007669"/>
    <property type="project" value="UniProtKB-UniRule"/>
</dbReference>
<proteinExistence type="inferred from homology"/>
<reference evidence="18" key="1">
    <citation type="submission" date="2019-04" db="EMBL/GenBank/DDBJ databases">
        <title>Friends and foes A comparative genomics studyof 23 Aspergillus species from section Flavi.</title>
        <authorList>
            <consortium name="DOE Joint Genome Institute"/>
            <person name="Kjaerbolling I."/>
            <person name="Vesth T."/>
            <person name="Frisvad J.C."/>
            <person name="Nybo J.L."/>
            <person name="Theobald S."/>
            <person name="Kildgaard S."/>
            <person name="Isbrandt T."/>
            <person name="Kuo A."/>
            <person name="Sato A."/>
            <person name="Lyhne E.K."/>
            <person name="Kogle M.E."/>
            <person name="Wiebenga A."/>
            <person name="Kun R.S."/>
            <person name="Lubbers R.J."/>
            <person name="Makela M.R."/>
            <person name="Barry K."/>
            <person name="Chovatia M."/>
            <person name="Clum A."/>
            <person name="Daum C."/>
            <person name="Haridas S."/>
            <person name="He G."/>
            <person name="LaButti K."/>
            <person name="Lipzen A."/>
            <person name="Mondo S."/>
            <person name="Riley R."/>
            <person name="Salamov A."/>
            <person name="Simmons B.A."/>
            <person name="Magnuson J.K."/>
            <person name="Henrissat B."/>
            <person name="Mortensen U.H."/>
            <person name="Larsen T.O."/>
            <person name="Devries R.P."/>
            <person name="Grigoriev I.V."/>
            <person name="Machida M."/>
            <person name="Baker S.E."/>
            <person name="Andersen M.R."/>
        </authorList>
    </citation>
    <scope>NUCLEOTIDE SEQUENCE [LARGE SCALE GENOMIC DNA]</scope>
    <source>
        <strain evidence="18">CBS 553.77</strain>
    </source>
</reference>
<keyword evidence="8 11" id="KW-0238">DNA-binding</keyword>
<evidence type="ECO:0000256" key="4">
    <source>
        <dbReference type="ARBA" id="ARBA00022801"/>
    </source>
</evidence>
<dbReference type="GO" id="GO:0043565">
    <property type="term" value="F:sequence-specific DNA binding"/>
    <property type="evidence" value="ECO:0007669"/>
    <property type="project" value="UniProtKB-UniRule"/>
</dbReference>
<feature type="region of interest" description="Disordered" evidence="14">
    <location>
        <begin position="303"/>
        <end position="323"/>
    </location>
</feature>
<keyword evidence="2 11" id="KW-0645">Protease</keyword>
<dbReference type="Gene3D" id="2.30.130.40">
    <property type="entry name" value="LON domain-like"/>
    <property type="match status" value="1"/>
</dbReference>
<evidence type="ECO:0000256" key="14">
    <source>
        <dbReference type="SAM" id="MobiDB-lite"/>
    </source>
</evidence>
<feature type="compositionally biased region" description="Polar residues" evidence="14">
    <location>
        <begin position="104"/>
        <end position="118"/>
    </location>
</feature>
<dbReference type="GO" id="GO:0003697">
    <property type="term" value="F:single-stranded DNA binding"/>
    <property type="evidence" value="ECO:0007669"/>
    <property type="project" value="TreeGrafter"/>
</dbReference>
<dbReference type="FunFam" id="1.20.5.5270:FF:000001">
    <property type="entry name" value="Lon protease homolog, mitochondrial"/>
    <property type="match status" value="1"/>
</dbReference>
<dbReference type="InterPro" id="IPR027065">
    <property type="entry name" value="Lon_Prtase"/>
</dbReference>
<dbReference type="SUPFAM" id="SSF54211">
    <property type="entry name" value="Ribosomal protein S5 domain 2-like"/>
    <property type="match status" value="1"/>
</dbReference>
<dbReference type="CDD" id="cd19500">
    <property type="entry name" value="RecA-like_Lon"/>
    <property type="match status" value="1"/>
</dbReference>
<evidence type="ECO:0000256" key="9">
    <source>
        <dbReference type="ARBA" id="ARBA00023128"/>
    </source>
</evidence>
<accession>A0A5N6YVR4</accession>
<dbReference type="Pfam" id="PF02190">
    <property type="entry name" value="LON_substr_bdg"/>
    <property type="match status" value="1"/>
</dbReference>
<dbReference type="GO" id="GO:0005759">
    <property type="term" value="C:mitochondrial matrix"/>
    <property type="evidence" value="ECO:0007669"/>
    <property type="project" value="UniProtKB-SubCell"/>
</dbReference>
<keyword evidence="9 11" id="KW-0496">Mitochondrion</keyword>
<dbReference type="Gene3D" id="1.20.5.5270">
    <property type="match status" value="1"/>
</dbReference>
<evidence type="ECO:0000256" key="2">
    <source>
        <dbReference type="ARBA" id="ARBA00022670"/>
    </source>
</evidence>
<dbReference type="InterPro" id="IPR020568">
    <property type="entry name" value="Ribosomal_Su5_D2-typ_SF"/>
</dbReference>
<evidence type="ECO:0000256" key="1">
    <source>
        <dbReference type="ARBA" id="ARBA00004305"/>
    </source>
</evidence>
<dbReference type="GO" id="GO:0051131">
    <property type="term" value="P:chaperone-mediated protein complex assembly"/>
    <property type="evidence" value="ECO:0007669"/>
    <property type="project" value="UniProtKB-UniRule"/>
</dbReference>
<evidence type="ECO:0000256" key="13">
    <source>
        <dbReference type="RuleBase" id="RU000591"/>
    </source>
</evidence>